<dbReference type="InterPro" id="IPR029063">
    <property type="entry name" value="SAM-dependent_MTases_sf"/>
</dbReference>
<dbReference type="EMBL" id="HBGT01009001">
    <property type="protein sequence ID" value="CAD9400901.1"/>
    <property type="molecule type" value="Transcribed_RNA"/>
</dbReference>
<accession>A0A7S2FMR9</accession>
<dbReference type="Gene3D" id="3.40.50.150">
    <property type="entry name" value="Vaccinia Virus protein VP39"/>
    <property type="match status" value="1"/>
</dbReference>
<sequence>MAKCDCGDCDGEGRIVGGLGAIFPWAPKAYRPCPVFEAKGGQYLTRSGKAARYGEIGVEPSQQSRSYLFDELGVSIALKQAPSRYVASADGTGFVSWGGGFALAELLQRGGGGGVPALPASFEGVRVMELGTGLGLVSIVAAMLGAEVTATDGVTDLVQLATANAEANLPPAQRARFRAAALRWGDDAGLRELVASAGAPDVVVMADTVYDSNRGAWGALVETLTALGSGAVCEAPCVVVWAHASRDDSSRTALDAEILAPLRLSYDVTELKQSSLHPAYQGSNLRMFAMTPKGPR</sequence>
<protein>
    <recommendedName>
        <fullName evidence="2">Calmodulin-lysine N-methyltransferase</fullName>
    </recommendedName>
</protein>
<proteinExistence type="predicted"/>
<gene>
    <name evidence="1" type="ORF">FPAR1323_LOCUS4918</name>
</gene>
<organism evidence="1">
    <name type="scientific">Florenciella parvula</name>
    <dbReference type="NCBI Taxonomy" id="236787"/>
    <lineage>
        <taxon>Eukaryota</taxon>
        <taxon>Sar</taxon>
        <taxon>Stramenopiles</taxon>
        <taxon>Ochrophyta</taxon>
        <taxon>Dictyochophyceae</taxon>
        <taxon>Florenciellales</taxon>
        <taxon>Florenciella</taxon>
    </lineage>
</organism>
<reference evidence="1" key="1">
    <citation type="submission" date="2021-01" db="EMBL/GenBank/DDBJ databases">
        <authorList>
            <person name="Corre E."/>
            <person name="Pelletier E."/>
            <person name="Niang G."/>
            <person name="Scheremetjew M."/>
            <person name="Finn R."/>
            <person name="Kale V."/>
            <person name="Holt S."/>
            <person name="Cochrane G."/>
            <person name="Meng A."/>
            <person name="Brown T."/>
            <person name="Cohen L."/>
        </authorList>
    </citation>
    <scope>NUCLEOTIDE SEQUENCE</scope>
    <source>
        <strain evidence="1">RCC1693</strain>
    </source>
</reference>
<dbReference type="Pfam" id="PF10294">
    <property type="entry name" value="Methyltransf_16"/>
    <property type="match status" value="1"/>
</dbReference>
<dbReference type="AlphaFoldDB" id="A0A7S2FMR9"/>
<dbReference type="SUPFAM" id="SSF53335">
    <property type="entry name" value="S-adenosyl-L-methionine-dependent methyltransferases"/>
    <property type="match status" value="1"/>
</dbReference>
<evidence type="ECO:0008006" key="2">
    <source>
        <dbReference type="Google" id="ProtNLM"/>
    </source>
</evidence>
<dbReference type="PANTHER" id="PTHR14614">
    <property type="entry name" value="HEPATOCELLULAR CARCINOMA-ASSOCIATED ANTIGEN"/>
    <property type="match status" value="1"/>
</dbReference>
<dbReference type="InterPro" id="IPR019410">
    <property type="entry name" value="Methyltransf_16"/>
</dbReference>
<name>A0A7S2FMR9_9STRA</name>
<evidence type="ECO:0000313" key="1">
    <source>
        <dbReference type="EMBL" id="CAD9400901.1"/>
    </source>
</evidence>